<evidence type="ECO:0000256" key="3">
    <source>
        <dbReference type="ARBA" id="ARBA00023163"/>
    </source>
</evidence>
<reference evidence="5 6" key="1">
    <citation type="submission" date="2023-05" db="EMBL/GenBank/DDBJ databases">
        <title>Comparative genomics reveals the evidence of polycyclic aromatic hydrocarbons degradation in moderately halophilic genus Pontibacillus.</title>
        <authorList>
            <person name="Yang H."/>
            <person name="Qian Z."/>
        </authorList>
    </citation>
    <scope>NUCLEOTIDE SEQUENCE [LARGE SCALE GENOMIC DNA]</scope>
    <source>
        <strain evidence="6">HN14</strain>
    </source>
</reference>
<evidence type="ECO:0000256" key="1">
    <source>
        <dbReference type="ARBA" id="ARBA00023015"/>
    </source>
</evidence>
<dbReference type="SMART" id="SM00347">
    <property type="entry name" value="HTH_MARR"/>
    <property type="match status" value="1"/>
</dbReference>
<keyword evidence="1" id="KW-0805">Transcription regulation</keyword>
<accession>A0ABY8UTZ2</accession>
<name>A0ABY8UTZ2_9BACI</name>
<evidence type="ECO:0000313" key="5">
    <source>
        <dbReference type="EMBL" id="WIF97131.1"/>
    </source>
</evidence>
<keyword evidence="2" id="KW-0238">DNA-binding</keyword>
<protein>
    <submittedName>
        <fullName evidence="5">MarR family transcriptional regulator</fullName>
    </submittedName>
</protein>
<gene>
    <name evidence="5" type="ORF">QNI29_15485</name>
</gene>
<dbReference type="Gene3D" id="1.10.10.10">
    <property type="entry name" value="Winged helix-like DNA-binding domain superfamily/Winged helix DNA-binding domain"/>
    <property type="match status" value="1"/>
</dbReference>
<proteinExistence type="predicted"/>
<dbReference type="Pfam" id="PF01047">
    <property type="entry name" value="MarR"/>
    <property type="match status" value="1"/>
</dbReference>
<organism evidence="5 6">
    <name type="scientific">Pontibacillus chungwhensis</name>
    <dbReference type="NCBI Taxonomy" id="265426"/>
    <lineage>
        <taxon>Bacteria</taxon>
        <taxon>Bacillati</taxon>
        <taxon>Bacillota</taxon>
        <taxon>Bacilli</taxon>
        <taxon>Bacillales</taxon>
        <taxon>Bacillaceae</taxon>
        <taxon>Pontibacillus</taxon>
    </lineage>
</organism>
<dbReference type="InterPro" id="IPR000835">
    <property type="entry name" value="HTH_MarR-typ"/>
</dbReference>
<evidence type="ECO:0000259" key="4">
    <source>
        <dbReference type="PROSITE" id="PS50995"/>
    </source>
</evidence>
<dbReference type="InterPro" id="IPR036388">
    <property type="entry name" value="WH-like_DNA-bd_sf"/>
</dbReference>
<dbReference type="PRINTS" id="PR00598">
    <property type="entry name" value="HTHMARR"/>
</dbReference>
<dbReference type="InterPro" id="IPR036390">
    <property type="entry name" value="WH_DNA-bd_sf"/>
</dbReference>
<evidence type="ECO:0000256" key="2">
    <source>
        <dbReference type="ARBA" id="ARBA00023125"/>
    </source>
</evidence>
<dbReference type="PANTHER" id="PTHR42756">
    <property type="entry name" value="TRANSCRIPTIONAL REGULATOR, MARR"/>
    <property type="match status" value="1"/>
</dbReference>
<keyword evidence="3" id="KW-0804">Transcription</keyword>
<sequence>MILIGLSGGNKLDKVTTTEVKIADVEKKLRHISGIIKQTGREILNHYPITPPQFVALQWLLESGDMTIGELSNKMYLACSTTTDLIDRMEKNELVERVRNPKDRRVVLIHLLDKGESIIQEVINKRQAYLDQVLRSFSNEEVDQLQGFLQRMHTEMKDVEQQEKSNKSE</sequence>
<dbReference type="PANTHER" id="PTHR42756:SF1">
    <property type="entry name" value="TRANSCRIPTIONAL REPRESSOR OF EMRAB OPERON"/>
    <property type="match status" value="1"/>
</dbReference>
<dbReference type="SUPFAM" id="SSF46785">
    <property type="entry name" value="Winged helix' DNA-binding domain"/>
    <property type="match status" value="1"/>
</dbReference>
<dbReference type="Proteomes" id="UP001236652">
    <property type="component" value="Chromosome"/>
</dbReference>
<dbReference type="EMBL" id="CP126446">
    <property type="protein sequence ID" value="WIF97131.1"/>
    <property type="molecule type" value="Genomic_DNA"/>
</dbReference>
<keyword evidence="6" id="KW-1185">Reference proteome</keyword>
<feature type="domain" description="HTH marR-type" evidence="4">
    <location>
        <begin position="22"/>
        <end position="154"/>
    </location>
</feature>
<dbReference type="PROSITE" id="PS50995">
    <property type="entry name" value="HTH_MARR_2"/>
    <property type="match status" value="1"/>
</dbReference>
<evidence type="ECO:0000313" key="6">
    <source>
        <dbReference type="Proteomes" id="UP001236652"/>
    </source>
</evidence>